<organism evidence="1 2">
    <name type="scientific">Legionella fallonii LLAP-10</name>
    <dbReference type="NCBI Taxonomy" id="1212491"/>
    <lineage>
        <taxon>Bacteria</taxon>
        <taxon>Pseudomonadati</taxon>
        <taxon>Pseudomonadota</taxon>
        <taxon>Gammaproteobacteria</taxon>
        <taxon>Legionellales</taxon>
        <taxon>Legionellaceae</taxon>
        <taxon>Legionella</taxon>
    </lineage>
</organism>
<dbReference type="EMBL" id="LN614827">
    <property type="protein sequence ID" value="CEG55718.1"/>
    <property type="molecule type" value="Genomic_DNA"/>
</dbReference>
<dbReference type="InterPro" id="IPR027417">
    <property type="entry name" value="P-loop_NTPase"/>
</dbReference>
<keyword evidence="2" id="KW-1185">Reference proteome</keyword>
<dbReference type="HOGENOM" id="CLU_1388711_0_0_6"/>
<dbReference type="Gene3D" id="3.40.50.300">
    <property type="entry name" value="P-loop containing nucleotide triphosphate hydrolases"/>
    <property type="match status" value="1"/>
</dbReference>
<name>A0A098FZQ8_9GAMM</name>
<dbReference type="Proteomes" id="UP000032430">
    <property type="component" value="Chromosome I"/>
</dbReference>
<keyword evidence="1" id="KW-0418">Kinase</keyword>
<evidence type="ECO:0000313" key="1">
    <source>
        <dbReference type="EMBL" id="CEG55718.1"/>
    </source>
</evidence>
<reference evidence="2" key="1">
    <citation type="submission" date="2014-09" db="EMBL/GenBank/DDBJ databases">
        <authorList>
            <person name="Gomez-Valero L."/>
        </authorList>
    </citation>
    <scope>NUCLEOTIDE SEQUENCE [LARGE SCALE GENOMIC DNA]</scope>
    <source>
        <strain evidence="2">ATCC700992</strain>
    </source>
</reference>
<accession>A0A098FZQ8</accession>
<gene>
    <name evidence="1" type="ORF">LFA_0241</name>
</gene>
<dbReference type="KEGG" id="lfa:LFA_0241"/>
<dbReference type="OrthoDB" id="5652002at2"/>
<protein>
    <submittedName>
        <fullName evidence="1">Putative Uridine kinase</fullName>
    </submittedName>
</protein>
<evidence type="ECO:0000313" key="2">
    <source>
        <dbReference type="Proteomes" id="UP000032430"/>
    </source>
</evidence>
<dbReference type="STRING" id="1212491.LFA_0241"/>
<keyword evidence="1" id="KW-0808">Transferase</keyword>
<sequence length="196" mass="22125">MTILAICGPIGSDFKAFSERCYSLLKAKSAILIDSSTHDSIESLIKSIDGEQDDIIVYGAKILLDVRLREKFDIMVFLETDDDLCFSSYLKSSKTDELNFEERSKYYFSEIKPDNEKIRLSARYAAVRLPQTSSGDKLIDILLAVDIETGSKTLRKIPTIPESQLKSMFWKLESQFQQADSNDNIAPVGSSNQIFK</sequence>
<dbReference type="AlphaFoldDB" id="A0A098FZQ8"/>
<dbReference type="RefSeq" id="WP_052673804.1">
    <property type="nucleotide sequence ID" value="NZ_LN614827.1"/>
</dbReference>
<dbReference type="GO" id="GO:0016301">
    <property type="term" value="F:kinase activity"/>
    <property type="evidence" value="ECO:0007669"/>
    <property type="project" value="UniProtKB-KW"/>
</dbReference>
<proteinExistence type="predicted"/>